<dbReference type="SUPFAM" id="SSF53955">
    <property type="entry name" value="Lysozyme-like"/>
    <property type="match status" value="1"/>
</dbReference>
<evidence type="ECO:0000313" key="21">
    <source>
        <dbReference type="Proteomes" id="UP000618460"/>
    </source>
</evidence>
<keyword evidence="21" id="KW-1185">Reference proteome</keyword>
<proteinExistence type="predicted"/>
<evidence type="ECO:0000256" key="14">
    <source>
        <dbReference type="ARBA" id="ARBA00034000"/>
    </source>
</evidence>
<dbReference type="GO" id="GO:0009002">
    <property type="term" value="F:serine-type D-Ala-D-Ala carboxypeptidase activity"/>
    <property type="evidence" value="ECO:0007669"/>
    <property type="project" value="UniProtKB-EC"/>
</dbReference>
<dbReference type="Gene3D" id="3.90.1310.40">
    <property type="match status" value="1"/>
</dbReference>
<keyword evidence="12" id="KW-0511">Multifunctional enzyme</keyword>
<dbReference type="InterPro" id="IPR036950">
    <property type="entry name" value="PBP_transglycosylase"/>
</dbReference>
<dbReference type="PANTHER" id="PTHR32282:SF32">
    <property type="entry name" value="PENICILLIN-BINDING PROTEIN 2A"/>
    <property type="match status" value="1"/>
</dbReference>
<evidence type="ECO:0000256" key="10">
    <source>
        <dbReference type="ARBA" id="ARBA00022989"/>
    </source>
</evidence>
<dbReference type="RefSeq" id="WP_117154663.1">
    <property type="nucleotide sequence ID" value="NZ_BMLG01000003.1"/>
</dbReference>
<dbReference type="InterPro" id="IPR012338">
    <property type="entry name" value="Beta-lactam/transpept-like"/>
</dbReference>
<keyword evidence="11 17" id="KW-0472">Membrane</keyword>
<reference evidence="20" key="1">
    <citation type="journal article" date="2014" name="Int. J. Syst. Evol. Microbiol.">
        <title>Complete genome sequence of Corynebacterium casei LMG S-19264T (=DSM 44701T), isolated from a smear-ripened cheese.</title>
        <authorList>
            <consortium name="US DOE Joint Genome Institute (JGI-PGF)"/>
            <person name="Walter F."/>
            <person name="Albersmeier A."/>
            <person name="Kalinowski J."/>
            <person name="Ruckert C."/>
        </authorList>
    </citation>
    <scope>NUCLEOTIDE SEQUENCE</scope>
    <source>
        <strain evidence="20">CGMCC 1.6333</strain>
    </source>
</reference>
<keyword evidence="5" id="KW-0808">Transferase</keyword>
<dbReference type="AlphaFoldDB" id="A0A917TKE1"/>
<comment type="caution">
    <text evidence="20">The sequence shown here is derived from an EMBL/GenBank/DDBJ whole genome shotgun (WGS) entry which is preliminary data.</text>
</comment>
<keyword evidence="2" id="KW-0121">Carboxypeptidase</keyword>
<evidence type="ECO:0000256" key="3">
    <source>
        <dbReference type="ARBA" id="ARBA00022670"/>
    </source>
</evidence>
<feature type="transmembrane region" description="Helical" evidence="17">
    <location>
        <begin position="33"/>
        <end position="60"/>
    </location>
</feature>
<protein>
    <recommendedName>
        <fullName evidence="22">Penicillin-sensitive transpeptidase</fullName>
    </recommendedName>
</protein>
<evidence type="ECO:0000256" key="1">
    <source>
        <dbReference type="ARBA" id="ARBA00022475"/>
    </source>
</evidence>
<dbReference type="Proteomes" id="UP000618460">
    <property type="component" value="Unassembled WGS sequence"/>
</dbReference>
<evidence type="ECO:0008006" key="22">
    <source>
        <dbReference type="Google" id="ProtNLM"/>
    </source>
</evidence>
<reference evidence="20" key="2">
    <citation type="submission" date="2020-09" db="EMBL/GenBank/DDBJ databases">
        <authorList>
            <person name="Sun Q."/>
            <person name="Zhou Y."/>
        </authorList>
    </citation>
    <scope>NUCLEOTIDE SEQUENCE</scope>
    <source>
        <strain evidence="20">CGMCC 1.6333</strain>
    </source>
</reference>
<dbReference type="InterPro" id="IPR050396">
    <property type="entry name" value="Glycosyltr_51/Transpeptidase"/>
</dbReference>
<dbReference type="GO" id="GO:0008955">
    <property type="term" value="F:peptidoglycan glycosyltransferase activity"/>
    <property type="evidence" value="ECO:0007669"/>
    <property type="project" value="UniProtKB-EC"/>
</dbReference>
<evidence type="ECO:0000313" key="20">
    <source>
        <dbReference type="EMBL" id="GGM26410.1"/>
    </source>
</evidence>
<evidence type="ECO:0000259" key="18">
    <source>
        <dbReference type="Pfam" id="PF00905"/>
    </source>
</evidence>
<evidence type="ECO:0000256" key="12">
    <source>
        <dbReference type="ARBA" id="ARBA00023268"/>
    </source>
</evidence>
<evidence type="ECO:0000256" key="4">
    <source>
        <dbReference type="ARBA" id="ARBA00022676"/>
    </source>
</evidence>
<name>A0A917TKE1_9BACI</name>
<evidence type="ECO:0000256" key="15">
    <source>
        <dbReference type="ARBA" id="ARBA00049902"/>
    </source>
</evidence>
<dbReference type="InterPro" id="IPR013783">
    <property type="entry name" value="Ig-like_fold"/>
</dbReference>
<keyword evidence="4" id="KW-0328">Glycosyltransferase</keyword>
<gene>
    <name evidence="20" type="ORF">GCM10011351_10120</name>
</gene>
<dbReference type="EMBL" id="BMLG01000003">
    <property type="protein sequence ID" value="GGM26410.1"/>
    <property type="molecule type" value="Genomic_DNA"/>
</dbReference>
<dbReference type="GO" id="GO:0071555">
    <property type="term" value="P:cell wall organization"/>
    <property type="evidence" value="ECO:0007669"/>
    <property type="project" value="UniProtKB-KW"/>
</dbReference>
<dbReference type="SUPFAM" id="SSF56601">
    <property type="entry name" value="beta-lactamase/transpeptidase-like"/>
    <property type="match status" value="1"/>
</dbReference>
<keyword evidence="3" id="KW-0645">Protease</keyword>
<evidence type="ECO:0000256" key="5">
    <source>
        <dbReference type="ARBA" id="ARBA00022679"/>
    </source>
</evidence>
<dbReference type="GO" id="GO:0009252">
    <property type="term" value="P:peptidoglycan biosynthetic process"/>
    <property type="evidence" value="ECO:0007669"/>
    <property type="project" value="UniProtKB-KW"/>
</dbReference>
<dbReference type="Pfam" id="PF00905">
    <property type="entry name" value="Transpeptidase"/>
    <property type="match status" value="1"/>
</dbReference>
<evidence type="ECO:0000256" key="7">
    <source>
        <dbReference type="ARBA" id="ARBA00022801"/>
    </source>
</evidence>
<evidence type="ECO:0000259" key="19">
    <source>
        <dbReference type="Pfam" id="PF00912"/>
    </source>
</evidence>
<dbReference type="GO" id="GO:0006508">
    <property type="term" value="P:proteolysis"/>
    <property type="evidence" value="ECO:0007669"/>
    <property type="project" value="UniProtKB-KW"/>
</dbReference>
<dbReference type="OrthoDB" id="9766909at2"/>
<dbReference type="PANTHER" id="PTHR32282">
    <property type="entry name" value="BINDING PROTEIN TRANSPEPTIDASE, PUTATIVE-RELATED"/>
    <property type="match status" value="1"/>
</dbReference>
<keyword evidence="9" id="KW-0573">Peptidoglycan synthesis</keyword>
<evidence type="ECO:0000256" key="17">
    <source>
        <dbReference type="SAM" id="Phobius"/>
    </source>
</evidence>
<feature type="compositionally biased region" description="Acidic residues" evidence="16">
    <location>
        <begin position="937"/>
        <end position="984"/>
    </location>
</feature>
<evidence type="ECO:0000256" key="2">
    <source>
        <dbReference type="ARBA" id="ARBA00022645"/>
    </source>
</evidence>
<comment type="catalytic activity">
    <reaction evidence="15">
        <text>[GlcNAc-(1-&gt;4)-Mur2Ac(oyl-L-Ala-gamma-D-Glu-L-Lys-D-Ala-D-Ala)](n)-di-trans,octa-cis-undecaprenyl diphosphate + beta-D-GlcNAc-(1-&gt;4)-Mur2Ac(oyl-L-Ala-gamma-D-Glu-L-Lys-D-Ala-D-Ala)-di-trans,octa-cis-undecaprenyl diphosphate = [GlcNAc-(1-&gt;4)-Mur2Ac(oyl-L-Ala-gamma-D-Glu-L-Lys-D-Ala-D-Ala)](n+1)-di-trans,octa-cis-undecaprenyl diphosphate + di-trans,octa-cis-undecaprenyl diphosphate + H(+)</text>
        <dbReference type="Rhea" id="RHEA:23708"/>
        <dbReference type="Rhea" id="RHEA-COMP:9602"/>
        <dbReference type="Rhea" id="RHEA-COMP:9603"/>
        <dbReference type="ChEBI" id="CHEBI:15378"/>
        <dbReference type="ChEBI" id="CHEBI:58405"/>
        <dbReference type="ChEBI" id="CHEBI:60033"/>
        <dbReference type="ChEBI" id="CHEBI:78435"/>
        <dbReference type="EC" id="2.4.99.28"/>
    </reaction>
</comment>
<evidence type="ECO:0000256" key="6">
    <source>
        <dbReference type="ARBA" id="ARBA00022692"/>
    </source>
</evidence>
<dbReference type="GO" id="GO:0030288">
    <property type="term" value="C:outer membrane-bounded periplasmic space"/>
    <property type="evidence" value="ECO:0007669"/>
    <property type="project" value="TreeGrafter"/>
</dbReference>
<keyword evidence="1" id="KW-1003">Cell membrane</keyword>
<keyword evidence="10 17" id="KW-1133">Transmembrane helix</keyword>
<sequence>MDYKQFFHKLNKNIINWWKKGGFLRATRISYDVVWNVILFFIIIGVVGLFFAGGVGAGYFASLVKDETVRAEEDMEADIYNYSETSEIYFADNVYMGEVSADLYREEITLDQVSETLQNAVIATEDEYFWTHEGIVPKAIMRALFQEVTNSSVKSGGSTLTQQIIKNQILTNEVSFERKAKEMLLALRVERFLDKNEILEAYLNIVPYGRNANGRNIAGIQTAAKGIFNVDAKDLNIAQAAYIAGIPQSPFSYTPFTNGGQVKSEEGLQPGLSRMKTVLRRMLDSEHINEEEYNEALQYDIVANLAEPSPTSFSQYPWLTNDIKKRATEILVKQLAVEDGYTENDLVDNENLKDQYEILASRALSQNGYKIHTTINKEIYDAHQKLAVEYSNYGRDKTARNEKTLEIIMTENEETGEEEPLVQPVQVGSILIHNKTGKIISFVGGRDFDIAEINHATDVRRAIGSTVKPTLVYAPAMELGVVQPGSIIADTDTEFYVPGSNDYWNPGNYSNRNYGLVSVRKSLYSSYNVPAAKTYVEILDTDPVENYFSKMGFSNIQDNQHEIPSMSLGVFEATVEENTNSYATFGNGGKFTDAYMIEKIETIDGDTAYQHESESVEVFSPQTNYLTLDIMRGILTQGTATSARANLRNPGVDWAGKTGTGNDYTDTWFIATNPNVTMGSWMGYDYRQKLDRGYSGRNQVFWAQLVNVATEIDPDLMAPSNRFERPGGIVSRSYCQVSGKIPSEICSDLGLVGSDLFNAKFVPEDEDNSLIRGRNVLLDGEAIIAGENTPEEFIQEDGVSFNPVWLEENGYDELDDIAELFPNNNEPWSNIAIPSLDEINNDGKVPNTPTSISKSGNALTWNTSTSKDVVGYRIYRANDPDSSFNLIGNTIETDFNIGNSKAVYYVTAVDYFGEESEPSSTLEVGDFSEPEKKPEEDSSEESDEDSNDGSNDDSDDSSGDSSDEEPNDEPNQNDEETVENDNSDSDGNSTPNDEPSENEN</sequence>
<evidence type="ECO:0000256" key="8">
    <source>
        <dbReference type="ARBA" id="ARBA00022960"/>
    </source>
</evidence>
<feature type="domain" description="Glycosyl transferase family 51" evidence="19">
    <location>
        <begin position="96"/>
        <end position="282"/>
    </location>
</feature>
<evidence type="ECO:0000256" key="11">
    <source>
        <dbReference type="ARBA" id="ARBA00023136"/>
    </source>
</evidence>
<evidence type="ECO:0000256" key="9">
    <source>
        <dbReference type="ARBA" id="ARBA00022984"/>
    </source>
</evidence>
<dbReference type="InterPro" id="IPR001460">
    <property type="entry name" value="PCN-bd_Tpept"/>
</dbReference>
<dbReference type="Pfam" id="PF00912">
    <property type="entry name" value="Transgly"/>
    <property type="match status" value="1"/>
</dbReference>
<dbReference type="InterPro" id="IPR023346">
    <property type="entry name" value="Lysozyme-like_dom_sf"/>
</dbReference>
<dbReference type="GO" id="GO:0008658">
    <property type="term" value="F:penicillin binding"/>
    <property type="evidence" value="ECO:0007669"/>
    <property type="project" value="InterPro"/>
</dbReference>
<comment type="catalytic activity">
    <reaction evidence="14">
        <text>Preferential cleavage: (Ac)2-L-Lys-D-Ala-|-D-Ala. Also transpeptidation of peptidyl-alanyl moieties that are N-acyl substituents of D-alanine.</text>
        <dbReference type="EC" id="3.4.16.4"/>
    </reaction>
</comment>
<feature type="domain" description="Penicillin-binding protein transpeptidase" evidence="18">
    <location>
        <begin position="430"/>
        <end position="684"/>
    </location>
</feature>
<evidence type="ECO:0000256" key="13">
    <source>
        <dbReference type="ARBA" id="ARBA00023316"/>
    </source>
</evidence>
<keyword evidence="8" id="KW-0133">Cell shape</keyword>
<evidence type="ECO:0000256" key="16">
    <source>
        <dbReference type="SAM" id="MobiDB-lite"/>
    </source>
</evidence>
<keyword evidence="7" id="KW-0378">Hydrolase</keyword>
<dbReference type="InterPro" id="IPR001264">
    <property type="entry name" value="Glyco_trans_51"/>
</dbReference>
<dbReference type="Gene3D" id="3.40.710.10">
    <property type="entry name" value="DD-peptidase/beta-lactamase superfamily"/>
    <property type="match status" value="1"/>
</dbReference>
<dbReference type="Gene3D" id="2.60.40.10">
    <property type="entry name" value="Immunoglobulins"/>
    <property type="match status" value="1"/>
</dbReference>
<keyword evidence="13" id="KW-0961">Cell wall biogenesis/degradation</keyword>
<accession>A0A917TKE1</accession>
<organism evidence="20 21">
    <name type="scientific">Paraliobacillus quinghaiensis</name>
    <dbReference type="NCBI Taxonomy" id="470815"/>
    <lineage>
        <taxon>Bacteria</taxon>
        <taxon>Bacillati</taxon>
        <taxon>Bacillota</taxon>
        <taxon>Bacilli</taxon>
        <taxon>Bacillales</taxon>
        <taxon>Bacillaceae</taxon>
        <taxon>Paraliobacillus</taxon>
    </lineage>
</organism>
<keyword evidence="6 17" id="KW-0812">Transmembrane</keyword>
<feature type="region of interest" description="Disordered" evidence="16">
    <location>
        <begin position="915"/>
        <end position="1000"/>
    </location>
</feature>
<dbReference type="Gene3D" id="1.10.3810.10">
    <property type="entry name" value="Biosynthetic peptidoglycan transglycosylase-like"/>
    <property type="match status" value="1"/>
</dbReference>
<dbReference type="GO" id="GO:0008360">
    <property type="term" value="P:regulation of cell shape"/>
    <property type="evidence" value="ECO:0007669"/>
    <property type="project" value="UniProtKB-KW"/>
</dbReference>